<proteinExistence type="predicted"/>
<geneLocation type="plasmid" evidence="1">
    <name>pLP5401</name>
</geneLocation>
<organism evidence="1">
    <name type="scientific">Lacticaseibacillus paracasei</name>
    <name type="common">Lactobacillus paracasei</name>
    <dbReference type="NCBI Taxonomy" id="1597"/>
    <lineage>
        <taxon>Bacteria</taxon>
        <taxon>Bacillati</taxon>
        <taxon>Bacillota</taxon>
        <taxon>Bacilli</taxon>
        <taxon>Lactobacillales</taxon>
        <taxon>Lactobacillaceae</taxon>
        <taxon>Lacticaseibacillus</taxon>
    </lineage>
</organism>
<accession>R9WSJ0</accession>
<keyword evidence="1" id="KW-0614">Plasmid</keyword>
<name>R9WSJ0_LACPA</name>
<dbReference type="AlphaFoldDB" id="R9WSJ0"/>
<dbReference type="EMBL" id="KC812101">
    <property type="protein sequence ID" value="AGO03643.1"/>
    <property type="molecule type" value="Genomic_DNA"/>
</dbReference>
<protein>
    <submittedName>
        <fullName evidence="1">Uncharacterized protein</fullName>
    </submittedName>
</protein>
<reference evidence="1" key="1">
    <citation type="submission" date="2013-03" db="EMBL/GenBank/DDBJ databases">
        <title>Characterization of three plasmid from Lactobacillus paracasei 54.</title>
        <authorList>
            <person name="Gu Q."/>
            <person name="Zhao Y."/>
            <person name="Shen L."/>
            <person name="Li X."/>
            <person name="Song D."/>
            <person name="Sun Y."/>
            <person name="Zhang C."/>
            <person name="Jiang X."/>
            <person name="Liu Q."/>
        </authorList>
    </citation>
    <scope>NUCLEOTIDE SEQUENCE</scope>
    <source>
        <plasmid evidence="1">pLP5401</plasmid>
    </source>
</reference>
<evidence type="ECO:0000313" key="1">
    <source>
        <dbReference type="EMBL" id="AGO03643.1"/>
    </source>
</evidence>
<sequence>MSEIVEKQKTNLVEGKLSFMADKWADYLVYNLDCNNKVTT</sequence>